<dbReference type="Pfam" id="PF12627">
    <property type="entry name" value="PolyA_pol_RNAbd"/>
    <property type="match status" value="1"/>
</dbReference>
<dbReference type="GO" id="GO:0001680">
    <property type="term" value="P:tRNA 3'-terminal CCA addition"/>
    <property type="evidence" value="ECO:0007669"/>
    <property type="project" value="UniProtKB-ARBA"/>
</dbReference>
<dbReference type="Pfam" id="PF10521">
    <property type="entry name" value="Tti2"/>
    <property type="match status" value="1"/>
</dbReference>
<evidence type="ECO:0000313" key="11">
    <source>
        <dbReference type="Proteomes" id="UP000799429"/>
    </source>
</evidence>
<feature type="domain" description="Poly A polymerase head" evidence="8">
    <location>
        <begin position="54"/>
        <end position="214"/>
    </location>
</feature>
<feature type="domain" description="tRNA nucleotidyltransferase/poly(A) polymerase RNA and SrmB- binding" evidence="9">
    <location>
        <begin position="241"/>
        <end position="300"/>
    </location>
</feature>
<name>A0A9P4VSP0_9PEZI</name>
<dbReference type="InterPro" id="IPR032828">
    <property type="entry name" value="PolyA_RNA-bd"/>
</dbReference>
<dbReference type="SUPFAM" id="SSF48371">
    <property type="entry name" value="ARM repeat"/>
    <property type="match status" value="1"/>
</dbReference>
<comment type="similarity">
    <text evidence="5">Belongs to the TTI2 family.</text>
</comment>
<keyword evidence="4 6" id="KW-0694">RNA-binding</keyword>
<protein>
    <submittedName>
        <fullName evidence="10">Poly A polymerase C-terminal region-like protein</fullName>
    </submittedName>
</protein>
<gene>
    <name evidence="10" type="ORF">M501DRAFT_1011520</name>
</gene>
<dbReference type="PANTHER" id="PTHR13734:SF5">
    <property type="entry name" value="CCA TRNA NUCLEOTIDYLTRANSFERASE, MITOCHONDRIAL"/>
    <property type="match status" value="1"/>
</dbReference>
<keyword evidence="3" id="KW-0547">Nucleotide-binding</keyword>
<dbReference type="CDD" id="cd05398">
    <property type="entry name" value="NT_ClassII-CCAase"/>
    <property type="match status" value="1"/>
</dbReference>
<dbReference type="InterPro" id="IPR002646">
    <property type="entry name" value="PolA_pol_head_dom"/>
</dbReference>
<dbReference type="GO" id="GO:0003723">
    <property type="term" value="F:RNA binding"/>
    <property type="evidence" value="ECO:0007669"/>
    <property type="project" value="UniProtKB-KW"/>
</dbReference>
<comment type="similarity">
    <text evidence="1 6">Belongs to the tRNA nucleotidyltransferase/poly(A) polymerase family.</text>
</comment>
<dbReference type="InterPro" id="IPR043519">
    <property type="entry name" value="NT_sf"/>
</dbReference>
<evidence type="ECO:0000259" key="8">
    <source>
        <dbReference type="Pfam" id="PF01743"/>
    </source>
</evidence>
<dbReference type="Pfam" id="PF01743">
    <property type="entry name" value="PolyA_pol"/>
    <property type="match status" value="1"/>
</dbReference>
<dbReference type="Gene3D" id="3.30.460.10">
    <property type="entry name" value="Beta Polymerase, domain 2"/>
    <property type="match status" value="1"/>
</dbReference>
<evidence type="ECO:0000259" key="9">
    <source>
        <dbReference type="Pfam" id="PF12627"/>
    </source>
</evidence>
<evidence type="ECO:0000256" key="6">
    <source>
        <dbReference type="RuleBase" id="RU003953"/>
    </source>
</evidence>
<evidence type="ECO:0000256" key="2">
    <source>
        <dbReference type="ARBA" id="ARBA00022679"/>
    </source>
</evidence>
<reference evidence="10" key="1">
    <citation type="journal article" date="2020" name="Stud. Mycol.">
        <title>101 Dothideomycetes genomes: a test case for predicting lifestyles and emergence of pathogens.</title>
        <authorList>
            <person name="Haridas S."/>
            <person name="Albert R."/>
            <person name="Binder M."/>
            <person name="Bloem J."/>
            <person name="Labutti K."/>
            <person name="Salamov A."/>
            <person name="Andreopoulos B."/>
            <person name="Baker S."/>
            <person name="Barry K."/>
            <person name="Bills G."/>
            <person name="Bluhm B."/>
            <person name="Cannon C."/>
            <person name="Castanera R."/>
            <person name="Culley D."/>
            <person name="Daum C."/>
            <person name="Ezra D."/>
            <person name="Gonzalez J."/>
            <person name="Henrissat B."/>
            <person name="Kuo A."/>
            <person name="Liang C."/>
            <person name="Lipzen A."/>
            <person name="Lutzoni F."/>
            <person name="Magnuson J."/>
            <person name="Mondo S."/>
            <person name="Nolan M."/>
            <person name="Ohm R."/>
            <person name="Pangilinan J."/>
            <person name="Park H.-J."/>
            <person name="Ramirez L."/>
            <person name="Alfaro M."/>
            <person name="Sun H."/>
            <person name="Tritt A."/>
            <person name="Yoshinaga Y."/>
            <person name="Zwiers L.-H."/>
            <person name="Turgeon B."/>
            <person name="Goodwin S."/>
            <person name="Spatafora J."/>
            <person name="Crous P."/>
            <person name="Grigoriev I."/>
        </authorList>
    </citation>
    <scope>NUCLEOTIDE SEQUENCE</scope>
    <source>
        <strain evidence="10">CBS 101060</strain>
    </source>
</reference>
<dbReference type="GO" id="GO:0000166">
    <property type="term" value="F:nucleotide binding"/>
    <property type="evidence" value="ECO:0007669"/>
    <property type="project" value="UniProtKB-KW"/>
</dbReference>
<dbReference type="AlphaFoldDB" id="A0A9P4VSP0"/>
<keyword evidence="2 6" id="KW-0808">Transferase</keyword>
<evidence type="ECO:0000256" key="3">
    <source>
        <dbReference type="ARBA" id="ARBA00022741"/>
    </source>
</evidence>
<dbReference type="OrthoDB" id="445712at2759"/>
<feature type="compositionally biased region" description="Basic and acidic residues" evidence="7">
    <location>
        <begin position="567"/>
        <end position="579"/>
    </location>
</feature>
<feature type="region of interest" description="Disordered" evidence="7">
    <location>
        <begin position="556"/>
        <end position="579"/>
    </location>
</feature>
<evidence type="ECO:0000256" key="5">
    <source>
        <dbReference type="ARBA" id="ARBA00034736"/>
    </source>
</evidence>
<keyword evidence="11" id="KW-1185">Reference proteome</keyword>
<evidence type="ECO:0000256" key="7">
    <source>
        <dbReference type="SAM" id="MobiDB-lite"/>
    </source>
</evidence>
<evidence type="ECO:0000256" key="1">
    <source>
        <dbReference type="ARBA" id="ARBA00007265"/>
    </source>
</evidence>
<proteinExistence type="inferred from homology"/>
<evidence type="ECO:0000313" key="10">
    <source>
        <dbReference type="EMBL" id="KAF2838754.1"/>
    </source>
</evidence>
<accession>A0A9P4VSP0</accession>
<dbReference type="PANTHER" id="PTHR13734">
    <property type="entry name" value="TRNA-NUCLEOTIDYLTRANSFERASE"/>
    <property type="match status" value="1"/>
</dbReference>
<dbReference type="GO" id="GO:0052927">
    <property type="term" value="F:CC tRNA cytidylyltransferase activity"/>
    <property type="evidence" value="ECO:0007669"/>
    <property type="project" value="TreeGrafter"/>
</dbReference>
<comment type="caution">
    <text evidence="10">The sequence shown here is derived from an EMBL/GenBank/DDBJ whole genome shotgun (WGS) entry which is preliminary data.</text>
</comment>
<dbReference type="EMBL" id="MU006096">
    <property type="protein sequence ID" value="KAF2838754.1"/>
    <property type="molecule type" value="Genomic_DNA"/>
</dbReference>
<organism evidence="10 11">
    <name type="scientific">Patellaria atrata CBS 101060</name>
    <dbReference type="NCBI Taxonomy" id="1346257"/>
    <lineage>
        <taxon>Eukaryota</taxon>
        <taxon>Fungi</taxon>
        <taxon>Dikarya</taxon>
        <taxon>Ascomycota</taxon>
        <taxon>Pezizomycotina</taxon>
        <taxon>Dothideomycetes</taxon>
        <taxon>Dothideomycetes incertae sedis</taxon>
        <taxon>Patellariales</taxon>
        <taxon>Patellariaceae</taxon>
        <taxon>Patellaria</taxon>
    </lineage>
</organism>
<dbReference type="GO" id="GO:0052929">
    <property type="term" value="F:ATP:3'-cytidine-cytidine-tRNA adenylyltransferase activity"/>
    <property type="evidence" value="ECO:0007669"/>
    <property type="project" value="TreeGrafter"/>
</dbReference>
<dbReference type="SUPFAM" id="SSF81891">
    <property type="entry name" value="Poly A polymerase C-terminal region-like"/>
    <property type="match status" value="1"/>
</dbReference>
<dbReference type="GO" id="GO:0005739">
    <property type="term" value="C:mitochondrion"/>
    <property type="evidence" value="ECO:0007669"/>
    <property type="project" value="UniProtKB-ARBA"/>
</dbReference>
<dbReference type="GO" id="GO:0110078">
    <property type="term" value="C:TTT Hsp90 cochaperone complex"/>
    <property type="evidence" value="ECO:0007669"/>
    <property type="project" value="InterPro"/>
</dbReference>
<dbReference type="InterPro" id="IPR018870">
    <property type="entry name" value="Tti2"/>
</dbReference>
<dbReference type="InterPro" id="IPR016024">
    <property type="entry name" value="ARM-type_fold"/>
</dbReference>
<dbReference type="FunFam" id="3.30.460.10:FF:000019">
    <property type="entry name" value="tRNA nucleotidyltransferase cca2"/>
    <property type="match status" value="1"/>
</dbReference>
<dbReference type="Proteomes" id="UP000799429">
    <property type="component" value="Unassembled WGS sequence"/>
</dbReference>
<dbReference type="Gene3D" id="1.10.3090.10">
    <property type="entry name" value="cca-adding enzyme, domain 2"/>
    <property type="match status" value="1"/>
</dbReference>
<sequence length="953" mass="106802">MSPVPREIKLTATEERLKRLLLDVAAYIDANPTSASVDAQLQIPSELNSSKVELRFAGGWVRDKLLGVGSVDIDVAINNMTGEQFALRMKEYMDIPGNAEKYNLEGIGTSDDAGMTQQSKFVGGLHKIKVNPEKSKNLETITTKIFGLDIDLVNLRKETYTEESRNPQMEFGTPEEDALRRDATINALFYNLNISTVEDFTEHGLKDMELKIIRTPLEPYQTFKDDPLRVLRLIRFSSRLGYTIDPQTEEAMANEDIKTALKLKITRERVGVELEKMLRGPDPYGALSLIDRLGLYEVIFTDPTPEEITISPETTRFSEAYAVAQGLNRPREPSGPPKGFGPLTTISSILVRDKEDSYLTWVLSALVPWADAPRQNLKPGKLAPPFAVVAAREGFKAPNKVCDVISSAINNLEEIRDLKDRTSKIELTYGNEYDQERVGRDVLGMAVRRWGPTWRNQVTFALIYELTTPADLVTEGFEERTYKGYASFLARIKDLDLLEAYNFKHLVDGKQLASALGIPPGPWMKKTLDLVMSWQLAHPEVTDPAAVLEEMKAQRDSGSLNLNVPPTKEKKDGQKEKGAKKGELAPYLALKLLHLTVRPAFQKSGLRSEITKHGRLDKRRKPGIRKYEGIMEDETEKKPWKSTENRYILSILDWSLHVLSPAELDEAWPLLVPPILNILDDHDPVYKARGAVFLNLLLNMTPPSLLTRTGLGEVFADALIPLFTYLPSLTPESQSIEVLNAAFPALLTLSRLRYPRTIAKFLDTTNKDREKFLHVIMRRGILSPHAHCRDNVRIAETLLDNLPPLLQEMGILSVKHLKSTLPILSTTLADPLGPAYPPLLISAARALKSVIMNAWPRIPQYKTPVLKGPVLCWLRCQEERNEGKVLEDVERELKEVMEVFGEAMRKDKKFPAEVAELVQADTRLGGLAGKEVPFRTGVGAGKEGGRSEDVVEV</sequence>
<evidence type="ECO:0000256" key="4">
    <source>
        <dbReference type="ARBA" id="ARBA00022884"/>
    </source>
</evidence>
<dbReference type="SUPFAM" id="SSF81301">
    <property type="entry name" value="Nucleotidyltransferase"/>
    <property type="match status" value="1"/>
</dbReference>